<dbReference type="OrthoDB" id="9795973at2"/>
<reference evidence="1 2" key="1">
    <citation type="submission" date="2018-08" db="EMBL/GenBank/DDBJ databases">
        <title>Genomic Encyclopedia of Archaeal and Bacterial Type Strains, Phase II (KMG-II): from individual species to whole genera.</title>
        <authorList>
            <person name="Goeker M."/>
        </authorList>
    </citation>
    <scope>NUCLEOTIDE SEQUENCE [LARGE SCALE GENOMIC DNA]</scope>
    <source>
        <strain evidence="1 2">DSM 5002</strain>
    </source>
</reference>
<dbReference type="InterPro" id="IPR007459">
    <property type="entry name" value="DNA_pol3_chi"/>
</dbReference>
<dbReference type="SUPFAM" id="SSF102400">
    <property type="entry name" value="DNA polymerase III chi subunit"/>
    <property type="match status" value="1"/>
</dbReference>
<dbReference type="PANTHER" id="PTHR38767">
    <property type="entry name" value="DNA POLYMERASE III SUBUNIT CHI"/>
    <property type="match status" value="1"/>
</dbReference>
<dbReference type="InterPro" id="IPR036768">
    <property type="entry name" value="PolIII_chi_sf"/>
</dbReference>
<name>A0A397Q6B0_9HYPH</name>
<comment type="caution">
    <text evidence="1">The sequence shown here is derived from an EMBL/GenBank/DDBJ whole genome shotgun (WGS) entry which is preliminary data.</text>
</comment>
<dbReference type="GO" id="GO:0006260">
    <property type="term" value="P:DNA replication"/>
    <property type="evidence" value="ECO:0007669"/>
    <property type="project" value="InterPro"/>
</dbReference>
<sequence>MAEVLFYHLERQPLERVLPVLLEKTLERGWRAVVQTASQEYAEALDGHLWTYREDSFLPHGLASEREAPRNPIVLTPDTTNPNSAQVRFVVEGAALPDASQYTRVVLLFDGGDESAVAAARQSWKSAKAAGHDVTYWQQTETGKWEKKA</sequence>
<evidence type="ECO:0000313" key="1">
    <source>
        <dbReference type="EMBL" id="RIA56622.1"/>
    </source>
</evidence>
<dbReference type="AlphaFoldDB" id="A0A397Q6B0"/>
<dbReference type="Gene3D" id="3.40.50.10110">
    <property type="entry name" value="DNA polymerase III subunit chi"/>
    <property type="match status" value="1"/>
</dbReference>
<dbReference type="GO" id="GO:0032298">
    <property type="term" value="P:positive regulation of DNA-templated DNA replication initiation"/>
    <property type="evidence" value="ECO:0007669"/>
    <property type="project" value="TreeGrafter"/>
</dbReference>
<dbReference type="Pfam" id="PF04364">
    <property type="entry name" value="DNA_pol3_chi"/>
    <property type="match status" value="1"/>
</dbReference>
<protein>
    <submittedName>
        <fullName evidence="1">DNA polymerase III chi subunit</fullName>
    </submittedName>
</protein>
<dbReference type="RefSeq" id="WP_119061397.1">
    <property type="nucleotide sequence ID" value="NZ_QXDF01000001.1"/>
</dbReference>
<evidence type="ECO:0000313" key="2">
    <source>
        <dbReference type="Proteomes" id="UP000266273"/>
    </source>
</evidence>
<accession>A0A397Q6B0</accession>
<gene>
    <name evidence="1" type="ORF">BXY53_1728</name>
</gene>
<dbReference type="GO" id="GO:0003887">
    <property type="term" value="F:DNA-directed DNA polymerase activity"/>
    <property type="evidence" value="ECO:0007669"/>
    <property type="project" value="InterPro"/>
</dbReference>
<dbReference type="EMBL" id="QXDF01000001">
    <property type="protein sequence ID" value="RIA56622.1"/>
    <property type="molecule type" value="Genomic_DNA"/>
</dbReference>
<dbReference type="PANTHER" id="PTHR38767:SF1">
    <property type="entry name" value="DNA POLYMERASE III SUBUNIT CHI"/>
    <property type="match status" value="1"/>
</dbReference>
<keyword evidence="2" id="KW-1185">Reference proteome</keyword>
<dbReference type="NCBIfam" id="NF004347">
    <property type="entry name" value="PRK05728.1-4"/>
    <property type="match status" value="1"/>
</dbReference>
<proteinExistence type="predicted"/>
<dbReference type="GO" id="GO:0003677">
    <property type="term" value="F:DNA binding"/>
    <property type="evidence" value="ECO:0007669"/>
    <property type="project" value="InterPro"/>
</dbReference>
<organism evidence="1 2">
    <name type="scientific">Dichotomicrobium thermohalophilum</name>
    <dbReference type="NCBI Taxonomy" id="933063"/>
    <lineage>
        <taxon>Bacteria</taxon>
        <taxon>Pseudomonadati</taxon>
        <taxon>Pseudomonadota</taxon>
        <taxon>Alphaproteobacteria</taxon>
        <taxon>Hyphomicrobiales</taxon>
        <taxon>Hyphomicrobiaceae</taxon>
        <taxon>Dichotomicrobium</taxon>
    </lineage>
</organism>
<dbReference type="Proteomes" id="UP000266273">
    <property type="component" value="Unassembled WGS sequence"/>
</dbReference>